<dbReference type="HOGENOM" id="CLU_073647_1_0_1"/>
<comment type="caution">
    <text evidence="3">The sequence shown here is derived from an EMBL/GenBank/DDBJ whole genome shotgun (WGS) entry which is preliminary data.</text>
</comment>
<evidence type="ECO:0000256" key="1">
    <source>
        <dbReference type="SAM" id="MobiDB-lite"/>
    </source>
</evidence>
<dbReference type="InterPro" id="IPR016181">
    <property type="entry name" value="Acyl_CoA_acyltransferase"/>
</dbReference>
<proteinExistence type="predicted"/>
<evidence type="ECO:0000313" key="3">
    <source>
        <dbReference type="EMBL" id="ESZ98113.1"/>
    </source>
</evidence>
<dbReference type="STRING" id="1432307.W9CPX3"/>
<evidence type="ECO:0000313" key="4">
    <source>
        <dbReference type="Proteomes" id="UP000019487"/>
    </source>
</evidence>
<feature type="compositionally biased region" description="Polar residues" evidence="1">
    <location>
        <begin position="10"/>
        <end position="21"/>
    </location>
</feature>
<dbReference type="OrthoDB" id="630895at2759"/>
<dbReference type="PANTHER" id="PTHR43328:SF1">
    <property type="entry name" value="N-ACETYLTRANSFERASE DOMAIN-CONTAINING PROTEIN"/>
    <property type="match status" value="1"/>
</dbReference>
<dbReference type="PANTHER" id="PTHR43328">
    <property type="entry name" value="ACETYLTRANSFERASE-RELATED"/>
    <property type="match status" value="1"/>
</dbReference>
<feature type="domain" description="N-acetyltransferase" evidence="2">
    <location>
        <begin position="121"/>
        <end position="217"/>
    </location>
</feature>
<keyword evidence="4" id="KW-1185">Reference proteome</keyword>
<sequence length="293" mass="33432">MPIQHHPINPSLTLNSTNPNHKNIILTRPRTSDAELTIPAFNHPSIYLNLTGPPFPYTQESFDSFFKEVLDKNVQIAVAELRDAKLSEENGNGKRWVGAIPFPSIREVVVNGKGEREEVFIGQTEIRRRGYMTVLGEDERQRLVKGNEGRKIGDPEIEWEIGFFLLPSHHGRSIMPAVLQTLLTDFFIPYMNMHHMEGEYLEFNGASRRVFEKCGFRFVGVTERVEVVPEGKRGALRELLELEREGKEGKRKSWVGKGEKWLLGEKVGLGALRWERERERESRDVGEVVGSGV</sequence>
<accession>W9CPX3</accession>
<dbReference type="Proteomes" id="UP000019487">
    <property type="component" value="Unassembled WGS sequence"/>
</dbReference>
<dbReference type="Gene3D" id="3.40.630.30">
    <property type="match status" value="2"/>
</dbReference>
<evidence type="ECO:0000259" key="2">
    <source>
        <dbReference type="Pfam" id="PF13302"/>
    </source>
</evidence>
<organism evidence="3 4">
    <name type="scientific">Sclerotinia borealis (strain F-4128)</name>
    <dbReference type="NCBI Taxonomy" id="1432307"/>
    <lineage>
        <taxon>Eukaryota</taxon>
        <taxon>Fungi</taxon>
        <taxon>Dikarya</taxon>
        <taxon>Ascomycota</taxon>
        <taxon>Pezizomycotina</taxon>
        <taxon>Leotiomycetes</taxon>
        <taxon>Helotiales</taxon>
        <taxon>Sclerotiniaceae</taxon>
        <taxon>Sclerotinia</taxon>
    </lineage>
</organism>
<name>W9CPX3_SCLBF</name>
<dbReference type="AlphaFoldDB" id="W9CPX3"/>
<dbReference type="Pfam" id="PF13302">
    <property type="entry name" value="Acetyltransf_3"/>
    <property type="match status" value="1"/>
</dbReference>
<dbReference type="EMBL" id="AYSA01000053">
    <property type="protein sequence ID" value="ESZ98113.1"/>
    <property type="molecule type" value="Genomic_DNA"/>
</dbReference>
<feature type="region of interest" description="Disordered" evidence="1">
    <location>
        <begin position="1"/>
        <end position="21"/>
    </location>
</feature>
<gene>
    <name evidence="3" type="ORF">SBOR_1492</name>
</gene>
<dbReference type="SUPFAM" id="SSF55729">
    <property type="entry name" value="Acyl-CoA N-acyltransferases (Nat)"/>
    <property type="match status" value="1"/>
</dbReference>
<reference evidence="3 4" key="1">
    <citation type="journal article" date="2014" name="Genome Announc.">
        <title>Draft genome sequence of Sclerotinia borealis, a psychrophilic plant pathogenic fungus.</title>
        <authorList>
            <person name="Mardanov A.V."/>
            <person name="Beletsky A.V."/>
            <person name="Kadnikov V.V."/>
            <person name="Ignatov A.N."/>
            <person name="Ravin N.V."/>
        </authorList>
    </citation>
    <scope>NUCLEOTIDE SEQUENCE [LARGE SCALE GENOMIC DNA]</scope>
    <source>
        <strain evidence="4">F-4157</strain>
    </source>
</reference>
<dbReference type="InterPro" id="IPR000182">
    <property type="entry name" value="GNAT_dom"/>
</dbReference>
<protein>
    <recommendedName>
        <fullName evidence="2">N-acetyltransferase domain-containing protein</fullName>
    </recommendedName>
</protein>
<dbReference type="GO" id="GO:0016747">
    <property type="term" value="F:acyltransferase activity, transferring groups other than amino-acyl groups"/>
    <property type="evidence" value="ECO:0007669"/>
    <property type="project" value="InterPro"/>
</dbReference>